<evidence type="ECO:0000256" key="5">
    <source>
        <dbReference type="ARBA" id="ARBA00022679"/>
    </source>
</evidence>
<dbReference type="Pfam" id="PF02518">
    <property type="entry name" value="HATPase_c"/>
    <property type="match status" value="1"/>
</dbReference>
<dbReference type="EC" id="2.7.13.3" evidence="3"/>
<proteinExistence type="predicted"/>
<evidence type="ECO:0000256" key="1">
    <source>
        <dbReference type="ARBA" id="ARBA00000085"/>
    </source>
</evidence>
<dbReference type="InterPro" id="IPR003594">
    <property type="entry name" value="HATPase_dom"/>
</dbReference>
<dbReference type="InterPro" id="IPR036890">
    <property type="entry name" value="HATPase_C_sf"/>
</dbReference>
<dbReference type="Gene3D" id="3.30.565.10">
    <property type="entry name" value="Histidine kinase-like ATPase, C-terminal domain"/>
    <property type="match status" value="1"/>
</dbReference>
<keyword evidence="6 11" id="KW-0812">Transmembrane</keyword>
<keyword evidence="14" id="KW-1185">Reference proteome</keyword>
<evidence type="ECO:0000256" key="8">
    <source>
        <dbReference type="ARBA" id="ARBA00022989"/>
    </source>
</evidence>
<evidence type="ECO:0000313" key="13">
    <source>
        <dbReference type="EMBL" id="MCU6698681.1"/>
    </source>
</evidence>
<comment type="subcellular location">
    <subcellularLocation>
        <location evidence="2">Cell membrane</location>
        <topology evidence="2">Multi-pass membrane protein</topology>
    </subcellularLocation>
</comment>
<dbReference type="InterPro" id="IPR004358">
    <property type="entry name" value="Sig_transdc_His_kin-like_C"/>
</dbReference>
<keyword evidence="10 11" id="KW-0472">Membrane</keyword>
<evidence type="ECO:0000256" key="3">
    <source>
        <dbReference type="ARBA" id="ARBA00012438"/>
    </source>
</evidence>
<evidence type="ECO:0000256" key="6">
    <source>
        <dbReference type="ARBA" id="ARBA00022692"/>
    </source>
</evidence>
<comment type="catalytic activity">
    <reaction evidence="1">
        <text>ATP + protein L-histidine = ADP + protein N-phospho-L-histidine.</text>
        <dbReference type="EC" id="2.7.13.3"/>
    </reaction>
</comment>
<keyword evidence="5" id="KW-0808">Transferase</keyword>
<evidence type="ECO:0000313" key="14">
    <source>
        <dbReference type="Proteomes" id="UP001207605"/>
    </source>
</evidence>
<evidence type="ECO:0000256" key="10">
    <source>
        <dbReference type="ARBA" id="ARBA00023136"/>
    </source>
</evidence>
<evidence type="ECO:0000256" key="11">
    <source>
        <dbReference type="SAM" id="Phobius"/>
    </source>
</evidence>
<feature type="domain" description="Histidine kinase" evidence="12">
    <location>
        <begin position="130"/>
        <end position="331"/>
    </location>
</feature>
<keyword evidence="8 11" id="KW-1133">Transmembrane helix</keyword>
<dbReference type="PANTHER" id="PTHR45453">
    <property type="entry name" value="PHOSPHATE REGULON SENSOR PROTEIN PHOR"/>
    <property type="match status" value="1"/>
</dbReference>
<dbReference type="SMART" id="SM00387">
    <property type="entry name" value="HATPase_c"/>
    <property type="match status" value="1"/>
</dbReference>
<keyword evidence="4" id="KW-1003">Cell membrane</keyword>
<dbReference type="SUPFAM" id="SSF55874">
    <property type="entry name" value="ATPase domain of HSP90 chaperone/DNA topoisomerase II/histidine kinase"/>
    <property type="match status" value="1"/>
</dbReference>
<accession>A0ABT2S283</accession>
<gene>
    <name evidence="13" type="ORF">OCV65_00260</name>
</gene>
<reference evidence="13 14" key="1">
    <citation type="journal article" date="2021" name="ISME Commun">
        <title>Automated analysis of genomic sequences facilitates high-throughput and comprehensive description of bacteria.</title>
        <authorList>
            <person name="Hitch T.C.A."/>
        </authorList>
    </citation>
    <scope>NUCLEOTIDE SEQUENCE [LARGE SCALE GENOMIC DNA]</scope>
    <source>
        <strain evidence="13 14">Sanger_02</strain>
    </source>
</reference>
<dbReference type="PRINTS" id="PR00344">
    <property type="entry name" value="BCTRLSENSOR"/>
</dbReference>
<evidence type="ECO:0000256" key="9">
    <source>
        <dbReference type="ARBA" id="ARBA00023012"/>
    </source>
</evidence>
<sequence>MKKERIGELLRWYMREHKRWIWLVILLGVIYGSVFYLYNVPVEAAAYGTVLGVTFLLVMNVLWFWKFCRKHRKRMELIPGIEYAYRDMPEADTLAEKDYQQMVMDLGKSCYEHLVELENQEQESKEYYTIWVHQIKTPIAVMRMILQEEDTRQNRELLAELFRIEQYAEMALSYIRLESRESDFVIKEYNLDDIIRQAIHRYAPQFIRRKLRLVYEPTEVKVLTDEKWLLFILEQIISNAVKYTPSGTVTIRVTEDKKLSVEDTGIGIAPEDLPRIFEKGFTGYNGRNDKKATGLGLNLCRKAAEHLNVGIAVESKPGVGSCFTLDLKERQFNIE</sequence>
<organism evidence="13 14">
    <name type="scientific">Dorea ammoniilytica</name>
    <dbReference type="NCBI Taxonomy" id="2981788"/>
    <lineage>
        <taxon>Bacteria</taxon>
        <taxon>Bacillati</taxon>
        <taxon>Bacillota</taxon>
        <taxon>Clostridia</taxon>
        <taxon>Lachnospirales</taxon>
        <taxon>Lachnospiraceae</taxon>
        <taxon>Dorea</taxon>
    </lineage>
</organism>
<dbReference type="InterPro" id="IPR050351">
    <property type="entry name" value="BphY/WalK/GraS-like"/>
</dbReference>
<feature type="transmembrane region" description="Helical" evidence="11">
    <location>
        <begin position="20"/>
        <end position="38"/>
    </location>
</feature>
<name>A0ABT2S283_9FIRM</name>
<dbReference type="PROSITE" id="PS50109">
    <property type="entry name" value="HIS_KIN"/>
    <property type="match status" value="1"/>
</dbReference>
<protein>
    <recommendedName>
        <fullName evidence="3">histidine kinase</fullName>
        <ecNumber evidence="3">2.7.13.3</ecNumber>
    </recommendedName>
</protein>
<evidence type="ECO:0000256" key="4">
    <source>
        <dbReference type="ARBA" id="ARBA00022475"/>
    </source>
</evidence>
<dbReference type="RefSeq" id="WP_262580501.1">
    <property type="nucleotide sequence ID" value="NZ_JAOQJV010000001.1"/>
</dbReference>
<dbReference type="Proteomes" id="UP001207605">
    <property type="component" value="Unassembled WGS sequence"/>
</dbReference>
<dbReference type="EMBL" id="JAOQJV010000001">
    <property type="protein sequence ID" value="MCU6698681.1"/>
    <property type="molecule type" value="Genomic_DNA"/>
</dbReference>
<keyword evidence="7 13" id="KW-0418">Kinase</keyword>
<dbReference type="PANTHER" id="PTHR45453:SF2">
    <property type="entry name" value="HISTIDINE KINASE"/>
    <property type="match status" value="1"/>
</dbReference>
<dbReference type="GO" id="GO:0016301">
    <property type="term" value="F:kinase activity"/>
    <property type="evidence" value="ECO:0007669"/>
    <property type="project" value="UniProtKB-KW"/>
</dbReference>
<keyword evidence="9" id="KW-0902">Two-component regulatory system</keyword>
<evidence type="ECO:0000259" key="12">
    <source>
        <dbReference type="PROSITE" id="PS50109"/>
    </source>
</evidence>
<feature type="transmembrane region" description="Helical" evidence="11">
    <location>
        <begin position="44"/>
        <end position="65"/>
    </location>
</feature>
<dbReference type="InterPro" id="IPR005467">
    <property type="entry name" value="His_kinase_dom"/>
</dbReference>
<comment type="caution">
    <text evidence="13">The sequence shown here is derived from an EMBL/GenBank/DDBJ whole genome shotgun (WGS) entry which is preliminary data.</text>
</comment>
<evidence type="ECO:0000256" key="2">
    <source>
        <dbReference type="ARBA" id="ARBA00004651"/>
    </source>
</evidence>
<evidence type="ECO:0000256" key="7">
    <source>
        <dbReference type="ARBA" id="ARBA00022777"/>
    </source>
</evidence>